<reference evidence="2 3" key="1">
    <citation type="submission" date="2021-03" db="EMBL/GenBank/DDBJ databases">
        <title>Genomic Encyclopedia of Type Strains, Phase IV (KMG-IV): sequencing the most valuable type-strain genomes for metagenomic binning, comparative biology and taxonomic classification.</title>
        <authorList>
            <person name="Goeker M."/>
        </authorList>
    </citation>
    <scope>NUCLEOTIDE SEQUENCE [LARGE SCALE GENOMIC DNA]</scope>
    <source>
        <strain evidence="2 3">DSM 41954</strain>
    </source>
</reference>
<comment type="caution">
    <text evidence="2">The sequence shown here is derived from an EMBL/GenBank/DDBJ whole genome shotgun (WGS) entry which is preliminary data.</text>
</comment>
<evidence type="ECO:0000313" key="3">
    <source>
        <dbReference type="Proteomes" id="UP000756710"/>
    </source>
</evidence>
<keyword evidence="3" id="KW-1185">Reference proteome</keyword>
<dbReference type="EMBL" id="JAGGLR010000001">
    <property type="protein sequence ID" value="MBP2059019.1"/>
    <property type="molecule type" value="Genomic_DNA"/>
</dbReference>
<proteinExistence type="predicted"/>
<gene>
    <name evidence="2" type="ORF">J2Z30_000015</name>
</gene>
<organism evidence="2 3">
    <name type="scientific">Streptomyces iranensis</name>
    <dbReference type="NCBI Taxonomy" id="576784"/>
    <lineage>
        <taxon>Bacteria</taxon>
        <taxon>Bacillati</taxon>
        <taxon>Actinomycetota</taxon>
        <taxon>Actinomycetes</taxon>
        <taxon>Kitasatosporales</taxon>
        <taxon>Streptomycetaceae</taxon>
        <taxon>Streptomyces</taxon>
        <taxon>Streptomyces violaceusniger group</taxon>
    </lineage>
</organism>
<dbReference type="Proteomes" id="UP000756710">
    <property type="component" value="Unassembled WGS sequence"/>
</dbReference>
<evidence type="ECO:0000256" key="1">
    <source>
        <dbReference type="SAM" id="Phobius"/>
    </source>
</evidence>
<protein>
    <submittedName>
        <fullName evidence="2">Uncharacterized protein</fullName>
    </submittedName>
</protein>
<accession>A0ABS4MH30</accession>
<feature type="transmembrane region" description="Helical" evidence="1">
    <location>
        <begin position="147"/>
        <end position="168"/>
    </location>
</feature>
<keyword evidence="1" id="KW-0812">Transmembrane</keyword>
<keyword evidence="1" id="KW-0472">Membrane</keyword>
<evidence type="ECO:0000313" key="2">
    <source>
        <dbReference type="EMBL" id="MBP2059019.1"/>
    </source>
</evidence>
<sequence>MVARDLQIGDDQVVLQRTADAHHPAGGQLVEGGRAAVALGGRGAGRAGGAGTGTALREVALRGLRLRLLMRLGGLLLRLMGRLLLRDERLLLVRGLGLGLLPALGLPLGLCLGLPLGLPLRVRLGLPLGRLPTLLRPAAGSGLPRRLLGGGLLTLLALVSLLALLGHAHRRLLAVRARGTHRGGTARGGTAARDAEPGAIGGIAEMDGRTRADFHLLDSLALHIGAIGGTLILNDPTAPTPAHRGMAPGDPGVVQDHVALGVTPQAVRPGWIKCPGLSVQFQYEFRHSMPH</sequence>
<keyword evidence="1" id="KW-1133">Transmembrane helix</keyword>
<feature type="transmembrane region" description="Helical" evidence="1">
    <location>
        <begin position="97"/>
        <end position="118"/>
    </location>
</feature>
<name>A0ABS4MH30_9ACTN</name>